<dbReference type="Pfam" id="PF12833">
    <property type="entry name" value="HTH_18"/>
    <property type="match status" value="1"/>
</dbReference>
<protein>
    <submittedName>
        <fullName evidence="5">Helix-turn-helix domain-containing protein</fullName>
    </submittedName>
</protein>
<dbReference type="SUPFAM" id="SSF46689">
    <property type="entry name" value="Homeodomain-like"/>
    <property type="match status" value="1"/>
</dbReference>
<dbReference type="GO" id="GO:0005829">
    <property type="term" value="C:cytosol"/>
    <property type="evidence" value="ECO:0007669"/>
    <property type="project" value="TreeGrafter"/>
</dbReference>
<keyword evidence="1" id="KW-0805">Transcription regulation</keyword>
<gene>
    <name evidence="5" type="ORF">GTP77_29080</name>
</gene>
<accession>A0A7X4HHK4</accession>
<keyword evidence="6" id="KW-1185">Reference proteome</keyword>
<dbReference type="GO" id="GO:0000976">
    <property type="term" value="F:transcription cis-regulatory region binding"/>
    <property type="evidence" value="ECO:0007669"/>
    <property type="project" value="TreeGrafter"/>
</dbReference>
<dbReference type="InterPro" id="IPR018060">
    <property type="entry name" value="HTH_AraC"/>
</dbReference>
<dbReference type="Gene3D" id="1.10.10.60">
    <property type="entry name" value="Homeodomain-like"/>
    <property type="match status" value="1"/>
</dbReference>
<dbReference type="PROSITE" id="PS01124">
    <property type="entry name" value="HTH_ARAC_FAMILY_2"/>
    <property type="match status" value="1"/>
</dbReference>
<evidence type="ECO:0000259" key="4">
    <source>
        <dbReference type="PROSITE" id="PS01124"/>
    </source>
</evidence>
<dbReference type="SMART" id="SM00342">
    <property type="entry name" value="HTH_ARAC"/>
    <property type="match status" value="1"/>
</dbReference>
<dbReference type="Proteomes" id="UP000450676">
    <property type="component" value="Unassembled WGS sequence"/>
</dbReference>
<dbReference type="Pfam" id="PF12625">
    <property type="entry name" value="Arabinose_bd"/>
    <property type="match status" value="1"/>
</dbReference>
<evidence type="ECO:0000256" key="3">
    <source>
        <dbReference type="ARBA" id="ARBA00023163"/>
    </source>
</evidence>
<dbReference type="InterPro" id="IPR032687">
    <property type="entry name" value="AraC-type_N"/>
</dbReference>
<keyword evidence="2" id="KW-0238">DNA-binding</keyword>
<reference evidence="5 6" key="1">
    <citation type="submission" date="2019-12" db="EMBL/GenBank/DDBJ databases">
        <title>Novel species isolated from a subtropical stream in China.</title>
        <authorList>
            <person name="Lu H."/>
        </authorList>
    </citation>
    <scope>NUCLEOTIDE SEQUENCE [LARGE SCALE GENOMIC DNA]</scope>
    <source>
        <strain evidence="5 6">FT127W</strain>
    </source>
</reference>
<proteinExistence type="predicted"/>
<evidence type="ECO:0000313" key="6">
    <source>
        <dbReference type="Proteomes" id="UP000450676"/>
    </source>
</evidence>
<organism evidence="5 6">
    <name type="scientific">Pseudoduganella aquatica</name>
    <dbReference type="NCBI Taxonomy" id="2660641"/>
    <lineage>
        <taxon>Bacteria</taxon>
        <taxon>Pseudomonadati</taxon>
        <taxon>Pseudomonadota</taxon>
        <taxon>Betaproteobacteria</taxon>
        <taxon>Burkholderiales</taxon>
        <taxon>Oxalobacteraceae</taxon>
        <taxon>Telluria group</taxon>
        <taxon>Pseudoduganella</taxon>
    </lineage>
</organism>
<feature type="domain" description="HTH araC/xylS-type" evidence="4">
    <location>
        <begin position="232"/>
        <end position="330"/>
    </location>
</feature>
<dbReference type="PANTHER" id="PTHR47894:SF4">
    <property type="entry name" value="HTH-TYPE TRANSCRIPTIONAL REGULATOR GADX"/>
    <property type="match status" value="1"/>
</dbReference>
<name>A0A7X4HHK4_9BURK</name>
<evidence type="ECO:0000256" key="2">
    <source>
        <dbReference type="ARBA" id="ARBA00023125"/>
    </source>
</evidence>
<dbReference type="GO" id="GO:0003700">
    <property type="term" value="F:DNA-binding transcription factor activity"/>
    <property type="evidence" value="ECO:0007669"/>
    <property type="project" value="InterPro"/>
</dbReference>
<dbReference type="AlphaFoldDB" id="A0A7X4HHK4"/>
<sequence length="339" mass="37258">MATLVRAAVLTNYLEVAQHLGINTQAELSAVGLTRSMLQDPDQSIPVLSAVQLLEHSAASSGCQTLGLRMAESRQFSDLGAVALLLTHQATLRDVLQMTVQYRHLLNRALAIFIEEAGELVIIREEVVTDTPTPCRQATELALGVMARLCASLLGAAWRPVSVNFTHDAPQDQRIHRRVFGCDIHFGAEFNGIACPAAAFDAPNPKADPAMARYAQRFIDTLPGAHESSLVFEVRKAIYLLLPMGRATIEQIAQALGMNVRTLQRRLEDDGVNFSDLINGVRRDLVQRYMNNPSYSLARIGDLLGYSLASSFSRWFATQFGDTPANWRAVHGKPLQPPQ</sequence>
<dbReference type="PANTHER" id="PTHR47894">
    <property type="entry name" value="HTH-TYPE TRANSCRIPTIONAL REGULATOR GADX"/>
    <property type="match status" value="1"/>
</dbReference>
<dbReference type="EMBL" id="WWCU01000071">
    <property type="protein sequence ID" value="MYN11371.1"/>
    <property type="molecule type" value="Genomic_DNA"/>
</dbReference>
<evidence type="ECO:0000256" key="1">
    <source>
        <dbReference type="ARBA" id="ARBA00023015"/>
    </source>
</evidence>
<keyword evidence="3" id="KW-0804">Transcription</keyword>
<comment type="caution">
    <text evidence="5">The sequence shown here is derived from an EMBL/GenBank/DDBJ whole genome shotgun (WGS) entry which is preliminary data.</text>
</comment>
<evidence type="ECO:0000313" key="5">
    <source>
        <dbReference type="EMBL" id="MYN11371.1"/>
    </source>
</evidence>
<dbReference type="InterPro" id="IPR009057">
    <property type="entry name" value="Homeodomain-like_sf"/>
</dbReference>